<dbReference type="SMART" id="SM00137">
    <property type="entry name" value="MAM"/>
    <property type="match status" value="1"/>
</dbReference>
<protein>
    <submittedName>
        <fullName evidence="3">MAM domain-containing protein</fullName>
    </submittedName>
</protein>
<dbReference type="GO" id="GO:0016020">
    <property type="term" value="C:membrane"/>
    <property type="evidence" value="ECO:0007669"/>
    <property type="project" value="InterPro"/>
</dbReference>
<accession>A0A914WHC7</accession>
<evidence type="ECO:0000313" key="2">
    <source>
        <dbReference type="Proteomes" id="UP000887566"/>
    </source>
</evidence>
<proteinExistence type="predicted"/>
<sequence length="823" mass="90712">MKRKSAGENGATTAAAFWVADGGVAVSSETAACGPQYAEERQYLDFYLGVQLVDGGLQTTDKFLSHYAVTADELNCNFERSDAVNKCLWQNAPSDGQLDTVDFHMFRKSDAKIFPVQLRPGPIHPPLGNNMILAGDTTAEEQSAVYYSAPIACQKGVGKLTFIYWVYNDAKIEVLLIKPMSKDGPKDIQVVGRPEINCNYFRPQNEKCAVIIPPMEEPFQIGIRAFDLQDALVGSLVIIDEIRYEAELCKKHPDFGPAFASKTLVARPGTAPIITASDLDCSHINTSCRWGNGEEEHIKWERGNEKIDPEKWAEVIGQEQRPTGPFVFLFADKNSPKPFSIFKSDPIPCMAYGGRLIFKYWLKPKTRIQLCSTTLEFLPLSCAFLNEKEAPGPVAIEIDGPVNEPFMFTFEVVSFDETEGGFAAIDELKFEATLCHETTIAPTTLNPWDFGAEFKTGPLPLRDAAVQLETAKDLGCNFEAPCLWMNSNKTPDNVQWKMGGGQLEPNLIYGLTGSNDVPNDAFAVAQFPGEFATATMTTEDIPCLNGPGEVSFRYWATNNVSVQACASFVNNETDIECTNFNASDFSAGVGMLHLPEAIDSPFRVGMLHLPEAIDSPFRLRILASGSEKGTALLDDIRVIGDICSTVTPPPIADACDVLPCNFENEDFCSYKAAKMNESQAIFSVRNSNFGVKTVPNNQRARTRTMFAWVTLDKNSTMAVLESEDFIVHGPALLRFGYRRGTFGSQLFACRNTFDPESLNSCDLLAGPKLAIDEFRGTAQAQFELSPEDSKLFIVAQHEKHQFGKAAFAIDNIRLTDIEGEDIC</sequence>
<dbReference type="Proteomes" id="UP000887566">
    <property type="component" value="Unplaced"/>
</dbReference>
<reference evidence="3" key="1">
    <citation type="submission" date="2022-11" db="UniProtKB">
        <authorList>
            <consortium name="WormBaseParasite"/>
        </authorList>
    </citation>
    <scope>IDENTIFICATION</scope>
</reference>
<dbReference type="SUPFAM" id="SSF49899">
    <property type="entry name" value="Concanavalin A-like lectins/glucanases"/>
    <property type="match status" value="1"/>
</dbReference>
<feature type="domain" description="MAM" evidence="1">
    <location>
        <begin position="71"/>
        <end position="251"/>
    </location>
</feature>
<dbReference type="WBParaSite" id="PSAMB.scaffold410size52487.g5582.t2">
    <property type="protein sequence ID" value="PSAMB.scaffold410size52487.g5582.t2"/>
    <property type="gene ID" value="PSAMB.scaffold410size52487.g5582"/>
</dbReference>
<keyword evidence="2" id="KW-1185">Reference proteome</keyword>
<dbReference type="AlphaFoldDB" id="A0A914WHC7"/>
<dbReference type="Gene3D" id="2.60.120.200">
    <property type="match status" value="2"/>
</dbReference>
<organism evidence="2 3">
    <name type="scientific">Plectus sambesii</name>
    <dbReference type="NCBI Taxonomy" id="2011161"/>
    <lineage>
        <taxon>Eukaryota</taxon>
        <taxon>Metazoa</taxon>
        <taxon>Ecdysozoa</taxon>
        <taxon>Nematoda</taxon>
        <taxon>Chromadorea</taxon>
        <taxon>Plectida</taxon>
        <taxon>Plectina</taxon>
        <taxon>Plectoidea</taxon>
        <taxon>Plectidae</taxon>
        <taxon>Plectus</taxon>
    </lineage>
</organism>
<name>A0A914WHC7_9BILA</name>
<dbReference type="InterPro" id="IPR000998">
    <property type="entry name" value="MAM_dom"/>
</dbReference>
<dbReference type="InterPro" id="IPR013320">
    <property type="entry name" value="ConA-like_dom_sf"/>
</dbReference>
<evidence type="ECO:0000313" key="3">
    <source>
        <dbReference type="WBParaSite" id="PSAMB.scaffold410size52487.g5582.t2"/>
    </source>
</evidence>
<evidence type="ECO:0000259" key="1">
    <source>
        <dbReference type="SMART" id="SM00137"/>
    </source>
</evidence>